<gene>
    <name evidence="1" type="ORF">PSON_ATCC_30995.1.T1210197</name>
</gene>
<protein>
    <submittedName>
        <fullName evidence="1">Uncharacterized protein</fullName>
    </submittedName>
</protein>
<evidence type="ECO:0000313" key="2">
    <source>
        <dbReference type="Proteomes" id="UP000692954"/>
    </source>
</evidence>
<keyword evidence="2" id="KW-1185">Reference proteome</keyword>
<name>A0A8S1QWG6_9CILI</name>
<accession>A0A8S1QWG6</accession>
<dbReference type="PANTHER" id="PTHR33706">
    <property type="entry name" value="MORN VARIANT REPEAT PROTEIN"/>
    <property type="match status" value="1"/>
</dbReference>
<dbReference type="Proteomes" id="UP000692954">
    <property type="component" value="Unassembled WGS sequence"/>
</dbReference>
<comment type="caution">
    <text evidence="1">The sequence shown here is derived from an EMBL/GenBank/DDBJ whole genome shotgun (WGS) entry which is preliminary data.</text>
</comment>
<sequence>MNHSNENCLSNRQLTNSKEYIIDKEVSSYNKSINFIEKIKIQIKFMSDQQIFYSQNGAILRVVQGHDFVDNPKMFNNMDQICDLEWQGQYSKNKKKEGKWIISWNKELLKNTGGQYKAGQKQGLWKDIFLNYWNQAQIIETGEYNKNLRIGKWNQISQGVRIGGGLYNKEGQKQGKWIDLDEGYYRDKKVTHIGEYDFNGKKVGRWDIMYCKHDEKKYKQFGGGSYDKEGNEKKIGKWVELDEGFYFCKQVTHNGEYNINGIKVGRWDIKYCKYDEQEYKKIQIIYKYKGKRNVYFGGGSYDQEGNQKKIGKWVELDEGFQYYKQVIHNGEYNMNGRKTGRWDIMQCKSYEGEYKLFGGGSYDQDGNQNKIGKWVELYQWFYCGEFESKYVTYNGEYNMNGMKIGRWDIRFAGGKYLQILYVQEEYQYIEVAENMIQKEIRKRLENGQSWLKGFNIINKSSIMVNII</sequence>
<proteinExistence type="predicted"/>
<evidence type="ECO:0000313" key="1">
    <source>
        <dbReference type="EMBL" id="CAD8119572.1"/>
    </source>
</evidence>
<organism evidence="1 2">
    <name type="scientific">Paramecium sonneborni</name>
    <dbReference type="NCBI Taxonomy" id="65129"/>
    <lineage>
        <taxon>Eukaryota</taxon>
        <taxon>Sar</taxon>
        <taxon>Alveolata</taxon>
        <taxon>Ciliophora</taxon>
        <taxon>Intramacronucleata</taxon>
        <taxon>Oligohymenophorea</taxon>
        <taxon>Peniculida</taxon>
        <taxon>Parameciidae</taxon>
        <taxon>Paramecium</taxon>
    </lineage>
</organism>
<reference evidence="1" key="1">
    <citation type="submission" date="2021-01" db="EMBL/GenBank/DDBJ databases">
        <authorList>
            <consortium name="Genoscope - CEA"/>
            <person name="William W."/>
        </authorList>
    </citation>
    <scope>NUCLEOTIDE SEQUENCE</scope>
</reference>
<dbReference type="PANTHER" id="PTHR33706:SF1">
    <property type="entry name" value="TPR REPEAT PROTEIN"/>
    <property type="match status" value="1"/>
</dbReference>
<dbReference type="EMBL" id="CAJJDN010000121">
    <property type="protein sequence ID" value="CAD8119572.1"/>
    <property type="molecule type" value="Genomic_DNA"/>
</dbReference>
<dbReference type="AlphaFoldDB" id="A0A8S1QWG6"/>